<reference evidence="1" key="1">
    <citation type="submission" date="2020-01" db="EMBL/GenBank/DDBJ databases">
        <title>Insect and environment-associated Actinomycetes.</title>
        <authorList>
            <person name="Currrie C."/>
            <person name="Chevrette M."/>
            <person name="Carlson C."/>
            <person name="Stubbendieck R."/>
            <person name="Wendt-Pienkowski E."/>
        </authorList>
    </citation>
    <scope>NUCLEOTIDE SEQUENCE</scope>
    <source>
        <strain evidence="1">SID505</strain>
    </source>
</reference>
<evidence type="ECO:0000313" key="1">
    <source>
        <dbReference type="EMBL" id="NEB83935.1"/>
    </source>
</evidence>
<accession>A0A6G3SMP2</accession>
<dbReference type="AlphaFoldDB" id="A0A6G3SMP2"/>
<gene>
    <name evidence="1" type="ORF">G3I43_07045</name>
</gene>
<protein>
    <submittedName>
        <fullName evidence="1">Uncharacterized protein</fullName>
    </submittedName>
</protein>
<comment type="caution">
    <text evidence="1">The sequence shown here is derived from an EMBL/GenBank/DDBJ whole genome shotgun (WGS) entry which is preliminary data.</text>
</comment>
<organism evidence="1">
    <name type="scientific">Streptomyces anulatus</name>
    <name type="common">Streptomyces chrysomallus</name>
    <dbReference type="NCBI Taxonomy" id="1892"/>
    <lineage>
        <taxon>Bacteria</taxon>
        <taxon>Bacillati</taxon>
        <taxon>Actinomycetota</taxon>
        <taxon>Actinomycetes</taxon>
        <taxon>Kitasatosporales</taxon>
        <taxon>Streptomycetaceae</taxon>
        <taxon>Streptomyces</taxon>
    </lineage>
</organism>
<name>A0A6G3SMP2_STRAQ</name>
<proteinExistence type="predicted"/>
<sequence>MNADTTAAHKPLYDPERDSTYVPSLDIVLACARDELAQYANANIYDAREILGAAVSHHLRLRQLVAALDAEAPRG</sequence>
<dbReference type="RefSeq" id="WP_164256910.1">
    <property type="nucleotide sequence ID" value="NZ_JAAGMK010000180.1"/>
</dbReference>
<dbReference type="EMBL" id="JAAGMK010000180">
    <property type="protein sequence ID" value="NEB83935.1"/>
    <property type="molecule type" value="Genomic_DNA"/>
</dbReference>